<dbReference type="AlphaFoldDB" id="A0A1E3UGH4"/>
<reference evidence="1 2" key="1">
    <citation type="submission" date="2016-08" db="EMBL/GenBank/DDBJ databases">
        <authorList>
            <person name="Seilhamer J.J."/>
        </authorList>
    </citation>
    <scope>NUCLEOTIDE SEQUENCE [LARGE SCALE GENOMIC DNA]</scope>
    <source>
        <strain evidence="1 2">NML150140-1</strain>
    </source>
</reference>
<evidence type="ECO:0000313" key="1">
    <source>
        <dbReference type="EMBL" id="ODR50353.1"/>
    </source>
</evidence>
<accession>A0A1E3UGH4</accession>
<dbReference type="EMBL" id="MEHA01000011">
    <property type="protein sequence ID" value="ODR50353.1"/>
    <property type="molecule type" value="Genomic_DNA"/>
</dbReference>
<evidence type="ECO:0000313" key="2">
    <source>
        <dbReference type="Proteomes" id="UP000094271"/>
    </source>
</evidence>
<dbReference type="RefSeq" id="WP_069431729.1">
    <property type="nucleotide sequence ID" value="NZ_MEHA01000011.1"/>
</dbReference>
<sequence>MSLKVNGKAYDWGDVDLQLPGLALEIQEISYDDEQEKELVYGKGSKPRGYGKGNYKPTGKLSLLRDDYDDLVDYCKGQGIPLYEIEFPKVIVSYASAGERTRQDVLNRVSFSKFSHKNAQGDKSLKVDIDLLIAGVIERDGLAPITK</sequence>
<organism evidence="1 2">
    <name type="scientific">Eisenbergiella tayi</name>
    <dbReference type="NCBI Taxonomy" id="1432052"/>
    <lineage>
        <taxon>Bacteria</taxon>
        <taxon>Bacillati</taxon>
        <taxon>Bacillota</taxon>
        <taxon>Clostridia</taxon>
        <taxon>Lachnospirales</taxon>
        <taxon>Lachnospiraceae</taxon>
        <taxon>Eisenbergiella</taxon>
    </lineage>
</organism>
<dbReference type="OrthoDB" id="2604320at2"/>
<proteinExistence type="predicted"/>
<name>A0A1E3UGH4_9FIRM</name>
<protein>
    <recommendedName>
        <fullName evidence="3">Phage tail protein</fullName>
    </recommendedName>
</protein>
<evidence type="ECO:0008006" key="3">
    <source>
        <dbReference type="Google" id="ProtNLM"/>
    </source>
</evidence>
<comment type="caution">
    <text evidence="1">The sequence shown here is derived from an EMBL/GenBank/DDBJ whole genome shotgun (WGS) entry which is preliminary data.</text>
</comment>
<dbReference type="Proteomes" id="UP000094271">
    <property type="component" value="Unassembled WGS sequence"/>
</dbReference>
<gene>
    <name evidence="1" type="ORF">BEI59_15970</name>
</gene>